<evidence type="ECO:0000259" key="2">
    <source>
        <dbReference type="SMART" id="SM00909"/>
    </source>
</evidence>
<keyword evidence="1" id="KW-0732">Signal</keyword>
<feature type="domain" description="GerMN" evidence="2">
    <location>
        <begin position="213"/>
        <end position="299"/>
    </location>
</feature>
<protein>
    <recommendedName>
        <fullName evidence="2">GerMN domain-containing protein</fullName>
    </recommendedName>
</protein>
<dbReference type="RefSeq" id="WP_159752622.1">
    <property type="nucleotide sequence ID" value="NZ_CATIYY010000010.1"/>
</dbReference>
<feature type="signal peptide" evidence="1">
    <location>
        <begin position="1"/>
        <end position="27"/>
    </location>
</feature>
<evidence type="ECO:0000256" key="1">
    <source>
        <dbReference type="SAM" id="SignalP"/>
    </source>
</evidence>
<dbReference type="InterPro" id="IPR019606">
    <property type="entry name" value="GerMN"/>
</dbReference>
<feature type="domain" description="GerMN" evidence="2">
    <location>
        <begin position="72"/>
        <end position="157"/>
    </location>
</feature>
<keyword evidence="4" id="KW-1185">Reference proteome</keyword>
<sequence>MVQKRKYNRKYNKVFLLCLIGALLFTAGCSLVKESGKESGKGGMYIYYMNMEGTSLAKVEYTTMNSTEENMIEDMLQAMREEPESIENKSVFPLGVYVRDWVLTDEILDIHFSSAYGRMKPEEEVLLRAAVVLTLSQLKGIEYIDFFIEDEPLTDSMGNAIGYMGAEDFLQYKGSSLHLYQPRKLKLYFANENGDRLISEEVSVRYNSNMSIERLIVDQLIKGPSIDGLCPVIPPETKVIGVSVKDTVCYVNLDEGFLNNTCVSDPRVAVYAMVNSIVDGGASSQVQISVNGESNIKYMGIIDLSKPLSRDQNLVEER</sequence>
<comment type="caution">
    <text evidence="3">The sequence shown here is derived from an EMBL/GenBank/DDBJ whole genome shotgun (WGS) entry which is preliminary data.</text>
</comment>
<evidence type="ECO:0000313" key="4">
    <source>
        <dbReference type="Proteomes" id="UP000460412"/>
    </source>
</evidence>
<feature type="chain" id="PRO_5039262010" description="GerMN domain-containing protein" evidence="1">
    <location>
        <begin position="28"/>
        <end position="318"/>
    </location>
</feature>
<proteinExistence type="predicted"/>
<dbReference type="SMART" id="SM00909">
    <property type="entry name" value="Germane"/>
    <property type="match status" value="2"/>
</dbReference>
<reference evidence="3 4" key="1">
    <citation type="submission" date="2019-12" db="EMBL/GenBank/DDBJ databases">
        <title>Sporaefaciens musculi gen. nov., sp. nov., a novel bacterium isolated from the caecum of an obese mouse.</title>
        <authorList>
            <person name="Rasmussen T.S."/>
            <person name="Streidl T."/>
            <person name="Hitch T.C.A."/>
            <person name="Wortmann E."/>
            <person name="Deptula P."/>
            <person name="Hansen M."/>
            <person name="Nielsen D.S."/>
            <person name="Clavel T."/>
            <person name="Vogensen F.K."/>
        </authorList>
    </citation>
    <scope>NUCLEOTIDE SEQUENCE [LARGE SCALE GENOMIC DNA]</scope>
    <source>
        <strain evidence="3 4">WCA-9-b2</strain>
    </source>
</reference>
<dbReference type="AlphaFoldDB" id="A0A7X3MJ48"/>
<dbReference type="EMBL" id="WUQX01000001">
    <property type="protein sequence ID" value="MXP77358.1"/>
    <property type="molecule type" value="Genomic_DNA"/>
</dbReference>
<dbReference type="Proteomes" id="UP000460412">
    <property type="component" value="Unassembled WGS sequence"/>
</dbReference>
<dbReference type="Pfam" id="PF10646">
    <property type="entry name" value="Germane"/>
    <property type="match status" value="2"/>
</dbReference>
<evidence type="ECO:0000313" key="3">
    <source>
        <dbReference type="EMBL" id="MXP77358.1"/>
    </source>
</evidence>
<organism evidence="3 4">
    <name type="scientific">Sporofaciens musculi</name>
    <dbReference type="NCBI Taxonomy" id="2681861"/>
    <lineage>
        <taxon>Bacteria</taxon>
        <taxon>Bacillati</taxon>
        <taxon>Bacillota</taxon>
        <taxon>Clostridia</taxon>
        <taxon>Lachnospirales</taxon>
        <taxon>Lachnospiraceae</taxon>
        <taxon>Sporofaciens</taxon>
    </lineage>
</organism>
<name>A0A7X3MJ48_9FIRM</name>
<gene>
    <name evidence="3" type="ORF">GN277_18850</name>
</gene>
<accession>A0A7X3MJ48</accession>
<dbReference type="PROSITE" id="PS51257">
    <property type="entry name" value="PROKAR_LIPOPROTEIN"/>
    <property type="match status" value="1"/>
</dbReference>